<accession>A0A4R0RN46</accession>
<dbReference type="EMBL" id="RWJN01000028">
    <property type="protein sequence ID" value="TCD70061.1"/>
    <property type="molecule type" value="Genomic_DNA"/>
</dbReference>
<keyword evidence="5" id="KW-1185">Reference proteome</keyword>
<comment type="similarity">
    <text evidence="1">Belongs to the VPS25 family.</text>
</comment>
<dbReference type="GO" id="GO:0005198">
    <property type="term" value="F:structural molecule activity"/>
    <property type="evidence" value="ECO:0007669"/>
    <property type="project" value="TreeGrafter"/>
</dbReference>
<keyword evidence="3" id="KW-0653">Protein transport</keyword>
<dbReference type="GO" id="GO:0000814">
    <property type="term" value="C:ESCRT II complex"/>
    <property type="evidence" value="ECO:0007669"/>
    <property type="project" value="InterPro"/>
</dbReference>
<evidence type="ECO:0000256" key="3">
    <source>
        <dbReference type="ARBA" id="ARBA00022927"/>
    </source>
</evidence>
<gene>
    <name evidence="4" type="ORF">EIP91_005042</name>
</gene>
<sequence length="192" mass="21568">MALSPQTTSSGFLLPSIHSAPPFFTQQPNQATQAIVTDHWTRLILSYARHRRLFTVRLDDAQASGNDWDEVFRNTRINRRLLPSHLAYILDDMVATNKAVYDPPKQSNSAILYWRTPDEWAEVLYDWAETTGQLNTILTFYDIIEPSVPSQLSGIPLALLRKAIATLGKSNRAQLITIADGEGVRFLAQSGK</sequence>
<proteinExistence type="inferred from homology"/>
<dbReference type="OrthoDB" id="245150at2759"/>
<dbReference type="AlphaFoldDB" id="A0A4R0RN46"/>
<reference evidence="4 5" key="1">
    <citation type="submission" date="2018-11" db="EMBL/GenBank/DDBJ databases">
        <title>Genome assembly of Steccherinum ochraceum LE-BIN_3174, the white-rot fungus of the Steccherinaceae family (The Residual Polyporoid clade, Polyporales, Basidiomycota).</title>
        <authorList>
            <person name="Fedorova T.V."/>
            <person name="Glazunova O.A."/>
            <person name="Landesman E.O."/>
            <person name="Moiseenko K.V."/>
            <person name="Psurtseva N.V."/>
            <person name="Savinova O.S."/>
            <person name="Shakhova N.V."/>
            <person name="Tyazhelova T.V."/>
            <person name="Vasina D.V."/>
        </authorList>
    </citation>
    <scope>NUCLEOTIDE SEQUENCE [LARGE SCALE GENOMIC DNA]</scope>
    <source>
        <strain evidence="4 5">LE-BIN_3174</strain>
    </source>
</reference>
<keyword evidence="2" id="KW-0813">Transport</keyword>
<dbReference type="Pfam" id="PF05871">
    <property type="entry name" value="ESCRT-II"/>
    <property type="match status" value="1"/>
</dbReference>
<dbReference type="GO" id="GO:0043328">
    <property type="term" value="P:protein transport to vacuole involved in ubiquitin-dependent protein catabolic process via the multivesicular body sorting pathway"/>
    <property type="evidence" value="ECO:0007669"/>
    <property type="project" value="TreeGrafter"/>
</dbReference>
<name>A0A4R0RN46_9APHY</name>
<dbReference type="InterPro" id="IPR008570">
    <property type="entry name" value="ESCRT-II_cplx_Vps25-sub"/>
</dbReference>
<dbReference type="Gene3D" id="1.10.10.570">
    <property type="entry name" value="Winged helix' DNA-binding domain. Chain C. Domain 1"/>
    <property type="match status" value="1"/>
</dbReference>
<dbReference type="Proteomes" id="UP000292702">
    <property type="component" value="Unassembled WGS sequence"/>
</dbReference>
<evidence type="ECO:0008006" key="6">
    <source>
        <dbReference type="Google" id="ProtNLM"/>
    </source>
</evidence>
<protein>
    <recommendedName>
        <fullName evidence="6">ESCRT-II complex vps25 subunit</fullName>
    </recommendedName>
</protein>
<dbReference type="GO" id="GO:0042803">
    <property type="term" value="F:protein homodimerization activity"/>
    <property type="evidence" value="ECO:0007669"/>
    <property type="project" value="TreeGrafter"/>
</dbReference>
<evidence type="ECO:0000313" key="4">
    <source>
        <dbReference type="EMBL" id="TCD70061.1"/>
    </source>
</evidence>
<evidence type="ECO:0000256" key="1">
    <source>
        <dbReference type="ARBA" id="ARBA00009674"/>
    </source>
</evidence>
<dbReference type="SUPFAM" id="SSF46785">
    <property type="entry name" value="Winged helix' DNA-binding domain"/>
    <property type="match status" value="2"/>
</dbReference>
<comment type="caution">
    <text evidence="4">The sequence shown here is derived from an EMBL/GenBank/DDBJ whole genome shotgun (WGS) entry which is preliminary data.</text>
</comment>
<dbReference type="PANTHER" id="PTHR13149:SF0">
    <property type="entry name" value="VACUOLAR PROTEIN-SORTING-ASSOCIATED PROTEIN 25"/>
    <property type="match status" value="1"/>
</dbReference>
<dbReference type="InterPro" id="IPR014041">
    <property type="entry name" value="ESCRT-II_cplx_Vps25-sub_N"/>
</dbReference>
<organism evidence="4 5">
    <name type="scientific">Steccherinum ochraceum</name>
    <dbReference type="NCBI Taxonomy" id="92696"/>
    <lineage>
        <taxon>Eukaryota</taxon>
        <taxon>Fungi</taxon>
        <taxon>Dikarya</taxon>
        <taxon>Basidiomycota</taxon>
        <taxon>Agaricomycotina</taxon>
        <taxon>Agaricomycetes</taxon>
        <taxon>Polyporales</taxon>
        <taxon>Steccherinaceae</taxon>
        <taxon>Steccherinum</taxon>
    </lineage>
</organism>
<dbReference type="InterPro" id="IPR036388">
    <property type="entry name" value="WH-like_DNA-bd_sf"/>
</dbReference>
<evidence type="ECO:0000313" key="5">
    <source>
        <dbReference type="Proteomes" id="UP000292702"/>
    </source>
</evidence>
<evidence type="ECO:0000256" key="2">
    <source>
        <dbReference type="ARBA" id="ARBA00022448"/>
    </source>
</evidence>
<dbReference type="PANTHER" id="PTHR13149">
    <property type="entry name" value="VACUOLAR PROTEIN SORTING-ASSOCIATED PROTEIN VPS25"/>
    <property type="match status" value="1"/>
</dbReference>
<dbReference type="InterPro" id="IPR036390">
    <property type="entry name" value="WH_DNA-bd_sf"/>
</dbReference>
<dbReference type="Gene3D" id="1.10.10.10">
    <property type="entry name" value="Winged helix-like DNA-binding domain superfamily/Winged helix DNA-binding domain"/>
    <property type="match status" value="1"/>
</dbReference>
<dbReference type="STRING" id="92696.A0A4R0RN46"/>